<dbReference type="Proteomes" id="UP000027586">
    <property type="component" value="Unassembled WGS sequence"/>
</dbReference>
<protein>
    <submittedName>
        <fullName evidence="1">Uncharacterized protein</fullName>
    </submittedName>
</protein>
<evidence type="ECO:0000313" key="1">
    <source>
        <dbReference type="EMBL" id="CDH50776.1"/>
    </source>
</evidence>
<evidence type="ECO:0000313" key="2">
    <source>
        <dbReference type="Proteomes" id="UP000027586"/>
    </source>
</evidence>
<sequence length="88" mass="9965">MWDPTTQVTPRQIAYKAHTLARKKLNQSHYDIRQRVLLCNTIHKANVLLKHPSHLSCSPPVVQEASVDYFSIHHTTTTTAIIPIPSPT</sequence>
<comment type="caution">
    <text evidence="1">The sequence shown here is derived from an EMBL/GenBank/DDBJ whole genome shotgun (WGS) entry which is preliminary data.</text>
</comment>
<accession>A0A068RP74</accession>
<organism evidence="1 2">
    <name type="scientific">Lichtheimia corymbifera JMRC:FSU:9682</name>
    <dbReference type="NCBI Taxonomy" id="1263082"/>
    <lineage>
        <taxon>Eukaryota</taxon>
        <taxon>Fungi</taxon>
        <taxon>Fungi incertae sedis</taxon>
        <taxon>Mucoromycota</taxon>
        <taxon>Mucoromycotina</taxon>
        <taxon>Mucoromycetes</taxon>
        <taxon>Mucorales</taxon>
        <taxon>Lichtheimiaceae</taxon>
        <taxon>Lichtheimia</taxon>
    </lineage>
</organism>
<reference evidence="1" key="1">
    <citation type="submission" date="2013-08" db="EMBL/GenBank/DDBJ databases">
        <title>Gene expansion shapes genome architecture in the human pathogen Lichtheimia corymbifera: an evolutionary genomics analysis in the ancient terrestrial Mucorales (Mucoromycotina).</title>
        <authorList>
            <person name="Schwartze V.U."/>
            <person name="Winter S."/>
            <person name="Shelest E."/>
            <person name="Marcet-Houben M."/>
            <person name="Horn F."/>
            <person name="Wehner S."/>
            <person name="Hoffmann K."/>
            <person name="Riege K."/>
            <person name="Sammeth M."/>
            <person name="Nowrousian M."/>
            <person name="Valiante V."/>
            <person name="Linde J."/>
            <person name="Jacobsen I.D."/>
            <person name="Marz M."/>
            <person name="Brakhage A.A."/>
            <person name="Gabaldon T."/>
            <person name="Bocker S."/>
            <person name="Voigt K."/>
        </authorList>
    </citation>
    <scope>NUCLEOTIDE SEQUENCE [LARGE SCALE GENOMIC DNA]</scope>
    <source>
        <strain evidence="1">FSU 9682</strain>
    </source>
</reference>
<name>A0A068RP74_9FUNG</name>
<dbReference type="AlphaFoldDB" id="A0A068RP74"/>
<dbReference type="VEuPathDB" id="FungiDB:LCOR_02471.1"/>
<proteinExistence type="predicted"/>
<dbReference type="EMBL" id="CBTN010000007">
    <property type="protein sequence ID" value="CDH50776.1"/>
    <property type="molecule type" value="Genomic_DNA"/>
</dbReference>
<gene>
    <name evidence="1" type="ORF">LCOR_02471.1</name>
</gene>
<keyword evidence="2" id="KW-1185">Reference proteome</keyword>
<dbReference type="OrthoDB" id="2284111at2759"/>